<dbReference type="CDD" id="cd00381">
    <property type="entry name" value="IMPDH"/>
    <property type="match status" value="1"/>
</dbReference>
<dbReference type="GO" id="GO:0009117">
    <property type="term" value="P:nucleotide metabolic process"/>
    <property type="evidence" value="ECO:0007669"/>
    <property type="project" value="InterPro"/>
</dbReference>
<dbReference type="PANTHER" id="PTHR43170">
    <property type="entry name" value="GMP REDUCTASE"/>
    <property type="match status" value="1"/>
</dbReference>
<keyword evidence="3" id="KW-0521">NADP</keyword>
<organism evidence="9 10">
    <name type="scientific">Marine Group I thaumarchaeote</name>
    <dbReference type="NCBI Taxonomy" id="2511932"/>
    <lineage>
        <taxon>Archaea</taxon>
        <taxon>Nitrososphaerota</taxon>
        <taxon>Marine Group I</taxon>
    </lineage>
</organism>
<dbReference type="InterPro" id="IPR005993">
    <property type="entry name" value="GMPR"/>
</dbReference>
<accession>A0A7K4MP89</accession>
<dbReference type="EMBL" id="JACASV010000023">
    <property type="protein sequence ID" value="NWJ43402.1"/>
    <property type="molecule type" value="Genomic_DNA"/>
</dbReference>
<feature type="domain" description="IMP dehydrogenase/GMP reductase" evidence="8">
    <location>
        <begin position="9"/>
        <end position="342"/>
    </location>
</feature>
<dbReference type="GO" id="GO:1902560">
    <property type="term" value="C:GMP reductase complex"/>
    <property type="evidence" value="ECO:0007669"/>
    <property type="project" value="InterPro"/>
</dbReference>
<name>A0A7K4MP89_9ARCH</name>
<dbReference type="Proteomes" id="UP000523105">
    <property type="component" value="Unassembled WGS sequence"/>
</dbReference>
<evidence type="ECO:0000256" key="3">
    <source>
        <dbReference type="ARBA" id="ARBA00022857"/>
    </source>
</evidence>
<evidence type="ECO:0000256" key="1">
    <source>
        <dbReference type="ARBA" id="ARBA00012678"/>
    </source>
</evidence>
<evidence type="ECO:0000256" key="5">
    <source>
        <dbReference type="ARBA" id="ARBA00023002"/>
    </source>
</evidence>
<evidence type="ECO:0000256" key="4">
    <source>
        <dbReference type="ARBA" id="ARBA00022958"/>
    </source>
</evidence>
<dbReference type="InterPro" id="IPR013785">
    <property type="entry name" value="Aldolase_TIM"/>
</dbReference>
<dbReference type="InterPro" id="IPR001093">
    <property type="entry name" value="IMP_DH_GMPRt"/>
</dbReference>
<dbReference type="EC" id="1.7.1.7" evidence="1"/>
<reference evidence="9 10" key="1">
    <citation type="journal article" date="2019" name="Environ. Microbiol.">
        <title>Genomics insights into ecotype formation of ammonia-oxidizing archaea in the deep ocean.</title>
        <authorList>
            <person name="Wang Y."/>
            <person name="Huang J.M."/>
            <person name="Cui G.J."/>
            <person name="Nunoura T."/>
            <person name="Takaki Y."/>
            <person name="Li W.L."/>
            <person name="Li J."/>
            <person name="Gao Z.M."/>
            <person name="Takai K."/>
            <person name="Zhang A.Q."/>
            <person name="Stepanauskas R."/>
        </authorList>
    </citation>
    <scope>NUCLEOTIDE SEQUENCE [LARGE SCALE GENOMIC DNA]</scope>
    <source>
        <strain evidence="9 10">L15b</strain>
    </source>
</reference>
<dbReference type="Gene3D" id="3.20.20.70">
    <property type="entry name" value="Aldolase class I"/>
    <property type="match status" value="1"/>
</dbReference>
<gene>
    <name evidence="9" type="ORF">HX837_04235</name>
</gene>
<dbReference type="PANTHER" id="PTHR43170:SF5">
    <property type="entry name" value="GMP REDUCTASE"/>
    <property type="match status" value="1"/>
</dbReference>
<evidence type="ECO:0000256" key="7">
    <source>
        <dbReference type="ARBA" id="ARBA00048616"/>
    </source>
</evidence>
<dbReference type="SMART" id="SM01240">
    <property type="entry name" value="IMPDH"/>
    <property type="match status" value="1"/>
</dbReference>
<evidence type="ECO:0000313" key="10">
    <source>
        <dbReference type="Proteomes" id="UP000523105"/>
    </source>
</evidence>
<dbReference type="NCBIfam" id="NF003470">
    <property type="entry name" value="PRK05096.1"/>
    <property type="match status" value="1"/>
</dbReference>
<protein>
    <recommendedName>
        <fullName evidence="2">GMP reductase</fullName>
        <ecNumber evidence="1">1.7.1.7</ecNumber>
    </recommendedName>
    <alternativeName>
        <fullName evidence="6">Guanosine 5'-monophosphate oxidoreductase</fullName>
    </alternativeName>
</protein>
<comment type="catalytic activity">
    <reaction evidence="7">
        <text>IMP + NH4(+) + NADP(+) = GMP + NADPH + 2 H(+)</text>
        <dbReference type="Rhea" id="RHEA:17185"/>
        <dbReference type="ChEBI" id="CHEBI:15378"/>
        <dbReference type="ChEBI" id="CHEBI:28938"/>
        <dbReference type="ChEBI" id="CHEBI:57783"/>
        <dbReference type="ChEBI" id="CHEBI:58053"/>
        <dbReference type="ChEBI" id="CHEBI:58115"/>
        <dbReference type="ChEBI" id="CHEBI:58349"/>
        <dbReference type="EC" id="1.7.1.7"/>
    </reaction>
</comment>
<keyword evidence="4" id="KW-0630">Potassium</keyword>
<keyword evidence="5 9" id="KW-0560">Oxidoreductase</keyword>
<evidence type="ECO:0000259" key="8">
    <source>
        <dbReference type="Pfam" id="PF00478"/>
    </source>
</evidence>
<dbReference type="InterPro" id="IPR050139">
    <property type="entry name" value="GMP_reductase"/>
</dbReference>
<evidence type="ECO:0000256" key="2">
    <source>
        <dbReference type="ARBA" id="ARBA00015800"/>
    </source>
</evidence>
<dbReference type="GO" id="GO:0003920">
    <property type="term" value="F:GMP reductase activity"/>
    <property type="evidence" value="ECO:0007669"/>
    <property type="project" value="UniProtKB-EC"/>
</dbReference>
<dbReference type="HAMAP" id="MF_00596">
    <property type="entry name" value="GMP_reduct_type1"/>
    <property type="match status" value="1"/>
</dbReference>
<comment type="caution">
    <text evidence="9">The sequence shown here is derived from an EMBL/GenBank/DDBJ whole genome shotgun (WGS) entry which is preliminary data.</text>
</comment>
<dbReference type="AlphaFoldDB" id="A0A7K4MP89"/>
<dbReference type="SUPFAM" id="SSF51412">
    <property type="entry name" value="Inosine monophosphate dehydrogenase (IMPDH)"/>
    <property type="match status" value="1"/>
</dbReference>
<evidence type="ECO:0000313" key="9">
    <source>
        <dbReference type="EMBL" id="NWJ43402.1"/>
    </source>
</evidence>
<sequence length="348" mass="38217">MRIKPDIKLDFKDVLLEPKRSILSSRRSVNLERNFIFRHWNKTSISWSGIPIISSNMDGVGTFSMAMVLQEFGMLTAIKKHYTFDDWKFAVINKGLRLNNVIVCIGTNAMWEDNAEDYATAKSVLTEWPEINFICIDVANGYQQNFVDFVKRVRDDFPDKVLIAGNVITAEMTEQLIISGADIVKCGIGPGSVCTTREQTGVGVPQLSGVMECADAAHGLSGHVIADGGCTVPGDVTKAFGAGADFVMLGGMLASHDESETESVNGKYEFYGMSSDRAKEVHGARKEGYTSTEGKRVIIEAKGSVRVTIKNILGGLRSACTMIGARRIKDIPKCTTFVMVNNQQNQMY</sequence>
<evidence type="ECO:0000256" key="6">
    <source>
        <dbReference type="ARBA" id="ARBA00030699"/>
    </source>
</evidence>
<dbReference type="Pfam" id="PF00478">
    <property type="entry name" value="IMPDH"/>
    <property type="match status" value="1"/>
</dbReference>
<proteinExistence type="inferred from homology"/>
<dbReference type="PIRSF" id="PIRSF000235">
    <property type="entry name" value="GMP_reductase"/>
    <property type="match status" value="1"/>
</dbReference>